<feature type="region of interest" description="Disordered" evidence="2">
    <location>
        <begin position="118"/>
        <end position="137"/>
    </location>
</feature>
<dbReference type="PANTHER" id="PTHR39942:SF1">
    <property type="entry name" value="BCDNA.LD26519-RELATED"/>
    <property type="match status" value="1"/>
</dbReference>
<evidence type="ECO:0000256" key="2">
    <source>
        <dbReference type="SAM" id="MobiDB-lite"/>
    </source>
</evidence>
<keyword evidence="1" id="KW-0862">Zinc</keyword>
<dbReference type="Gene3D" id="3.40.1800.20">
    <property type="match status" value="1"/>
</dbReference>
<evidence type="ECO:0000259" key="3">
    <source>
        <dbReference type="PROSITE" id="PS51915"/>
    </source>
</evidence>
<dbReference type="Proteomes" id="UP000008820">
    <property type="component" value="Unassembled WGS sequence"/>
</dbReference>
<accession>A0A903VFA2</accession>
<organism evidence="4 5">
    <name type="scientific">Aedes aegypti</name>
    <name type="common">Yellowfever mosquito</name>
    <name type="synonym">Culex aegypti</name>
    <dbReference type="NCBI Taxonomy" id="7159"/>
    <lineage>
        <taxon>Eukaryota</taxon>
        <taxon>Metazoa</taxon>
        <taxon>Ecdysozoa</taxon>
        <taxon>Arthropoda</taxon>
        <taxon>Hexapoda</taxon>
        <taxon>Insecta</taxon>
        <taxon>Pterygota</taxon>
        <taxon>Neoptera</taxon>
        <taxon>Endopterygota</taxon>
        <taxon>Diptera</taxon>
        <taxon>Nematocera</taxon>
        <taxon>Culicoidea</taxon>
        <taxon>Culicidae</taxon>
        <taxon>Culicinae</taxon>
        <taxon>Aedini</taxon>
        <taxon>Aedes</taxon>
        <taxon>Stegomyia</taxon>
    </lineage>
</organism>
<feature type="binding site" evidence="1">
    <location>
        <position position="26"/>
    </location>
    <ligand>
        <name>Zn(2+)</name>
        <dbReference type="ChEBI" id="CHEBI:29105"/>
    </ligand>
</feature>
<dbReference type="Pfam" id="PF07776">
    <property type="entry name" value="zf-AD"/>
    <property type="match status" value="1"/>
</dbReference>
<sequence length="205" mass="23186">MDPSASTGDDLLDVPNGDPAKFCRLCCSELDVEELFPDGQGIRQDVIDRIYGCTGIRITLEDDYPSAVCWICLMSLEEFQWFRDRCQRYDVLIRRKRKLMIADREKVPILVGNHGFPVVEEDDGDYDDDDDEDEPDGPVLRISAVQEKCSYSRGGKFGCAPIVPARTGGTGCQAKRRSAGSFCRSFHIRWGWISRVRGRRETVPV</sequence>
<dbReference type="InterPro" id="IPR012934">
    <property type="entry name" value="Znf_AD"/>
</dbReference>
<evidence type="ECO:0000256" key="1">
    <source>
        <dbReference type="PROSITE-ProRule" id="PRU01263"/>
    </source>
</evidence>
<dbReference type="EnsemblMetazoa" id="AAEL021799-RA">
    <property type="protein sequence ID" value="AAEL021799-PA"/>
    <property type="gene ID" value="AAEL021799"/>
</dbReference>
<reference evidence="5" key="1">
    <citation type="submission" date="2017-06" db="EMBL/GenBank/DDBJ databases">
        <title>Aedes aegypti genome working group (AGWG) sequencing and assembly.</title>
        <authorList>
            <consortium name="Aedes aegypti Genome Working Group (AGWG)"/>
            <person name="Matthews B.J."/>
        </authorList>
    </citation>
    <scope>NUCLEOTIDE SEQUENCE [LARGE SCALE GENOMIC DNA]</scope>
    <source>
        <strain evidence="5">LVP_AGWG</strain>
    </source>
</reference>
<dbReference type="AlphaFoldDB" id="A0A903VFA2"/>
<dbReference type="SUPFAM" id="SSF57716">
    <property type="entry name" value="Glucocorticoid receptor-like (DNA-binding domain)"/>
    <property type="match status" value="1"/>
</dbReference>
<feature type="compositionally biased region" description="Acidic residues" evidence="2">
    <location>
        <begin position="119"/>
        <end position="136"/>
    </location>
</feature>
<feature type="binding site" evidence="1">
    <location>
        <position position="72"/>
    </location>
    <ligand>
        <name>Zn(2+)</name>
        <dbReference type="ChEBI" id="CHEBI:29105"/>
    </ligand>
</feature>
<protein>
    <recommendedName>
        <fullName evidence="3">ZAD domain-containing protein</fullName>
    </recommendedName>
</protein>
<keyword evidence="1" id="KW-0479">Metal-binding</keyword>
<keyword evidence="5" id="KW-1185">Reference proteome</keyword>
<feature type="binding site" evidence="1">
    <location>
        <position position="23"/>
    </location>
    <ligand>
        <name>Zn(2+)</name>
        <dbReference type="ChEBI" id="CHEBI:29105"/>
    </ligand>
</feature>
<evidence type="ECO:0000313" key="5">
    <source>
        <dbReference type="Proteomes" id="UP000008820"/>
    </source>
</evidence>
<feature type="binding site" evidence="1">
    <location>
        <position position="69"/>
    </location>
    <ligand>
        <name>Zn(2+)</name>
        <dbReference type="ChEBI" id="CHEBI:29105"/>
    </ligand>
</feature>
<dbReference type="GO" id="GO:0005634">
    <property type="term" value="C:nucleus"/>
    <property type="evidence" value="ECO:0007669"/>
    <property type="project" value="InterPro"/>
</dbReference>
<evidence type="ECO:0000313" key="4">
    <source>
        <dbReference type="EnsemblMetazoa" id="AAEL021799-PA"/>
    </source>
</evidence>
<keyword evidence="1" id="KW-0863">Zinc-finger</keyword>
<feature type="domain" description="ZAD" evidence="3">
    <location>
        <begin position="21"/>
        <end position="96"/>
    </location>
</feature>
<dbReference type="OrthoDB" id="6359816at2759"/>
<gene>
    <name evidence="4" type="primary">110681416</name>
</gene>
<dbReference type="GO" id="GO:0008270">
    <property type="term" value="F:zinc ion binding"/>
    <property type="evidence" value="ECO:0007669"/>
    <property type="project" value="UniProtKB-UniRule"/>
</dbReference>
<dbReference type="SMART" id="SM00868">
    <property type="entry name" value="zf-AD"/>
    <property type="match status" value="1"/>
</dbReference>
<dbReference type="PROSITE" id="PS51915">
    <property type="entry name" value="ZAD"/>
    <property type="match status" value="1"/>
</dbReference>
<name>A0A903VFA2_AEDAE</name>
<proteinExistence type="predicted"/>
<dbReference type="PANTHER" id="PTHR39942">
    <property type="entry name" value="BCDNA.LD26519-RELATED"/>
    <property type="match status" value="1"/>
</dbReference>
<reference evidence="4" key="2">
    <citation type="submission" date="2022-10" db="UniProtKB">
        <authorList>
            <consortium name="EnsemblMetazoa"/>
        </authorList>
    </citation>
    <scope>IDENTIFICATION</scope>
    <source>
        <strain evidence="4">LVP_AGWG</strain>
    </source>
</reference>